<keyword evidence="1" id="KW-0472">Membrane</keyword>
<evidence type="ECO:0008006" key="4">
    <source>
        <dbReference type="Google" id="ProtNLM"/>
    </source>
</evidence>
<proteinExistence type="predicted"/>
<feature type="transmembrane region" description="Helical" evidence="1">
    <location>
        <begin position="51"/>
        <end position="69"/>
    </location>
</feature>
<gene>
    <name evidence="2" type="ORF">SAMN06296052_108125</name>
</gene>
<feature type="transmembrane region" description="Helical" evidence="1">
    <location>
        <begin position="272"/>
        <end position="294"/>
    </location>
</feature>
<dbReference type="Proteomes" id="UP000198432">
    <property type="component" value="Unassembled WGS sequence"/>
</dbReference>
<keyword evidence="1" id="KW-1133">Transmembrane helix</keyword>
<reference evidence="3" key="1">
    <citation type="submission" date="2017-06" db="EMBL/GenBank/DDBJ databases">
        <authorList>
            <person name="Varghese N."/>
            <person name="Submissions S."/>
        </authorList>
    </citation>
    <scope>NUCLEOTIDE SEQUENCE [LARGE SCALE GENOMIC DNA]</scope>
    <source>
        <strain evidence="3">NKM1</strain>
    </source>
</reference>
<dbReference type="RefSeq" id="WP_089319195.1">
    <property type="nucleotide sequence ID" value="NZ_FZOQ01000008.1"/>
</dbReference>
<dbReference type="OrthoDB" id="979029at2"/>
<protein>
    <recommendedName>
        <fullName evidence="4">Chain length determinant protein</fullName>
    </recommendedName>
</protein>
<organism evidence="2 3">
    <name type="scientific">Pontibacter ummariensis</name>
    <dbReference type="NCBI Taxonomy" id="1610492"/>
    <lineage>
        <taxon>Bacteria</taxon>
        <taxon>Pseudomonadati</taxon>
        <taxon>Bacteroidota</taxon>
        <taxon>Cytophagia</taxon>
        <taxon>Cytophagales</taxon>
        <taxon>Hymenobacteraceae</taxon>
        <taxon>Pontibacter</taxon>
    </lineage>
</organism>
<sequence length="304" mass="34478">MKVDQEEHKVTSQRRYSDEVDIREIFDSIGRSIKSLVGLIEYCFKVALRRFKLIAFFVLLGLGLGYGAYKVTKAYYASTMTLVLADIRNDFVEDQLSKLTVAVEEDNFLAVSDMLDVSEDAARQIKKMEFSNLDAEIVEEDSVLTGSPFRIELSLYDNSLFDTMEPALANYLENNRYFSKLKRIKQREMEGMIAKLESEIESIDSIKTTVSSPRGPVNGFVYGQPVDPTNLYRESVAMYRQKAELEAELDQLDNIQVVNGFAPRLKPTGPNLLKYLAVGGLVAFLIGLMVALNIENKKRKRLSY</sequence>
<accession>A0A239FCH8</accession>
<name>A0A239FCH8_9BACT</name>
<evidence type="ECO:0000256" key="1">
    <source>
        <dbReference type="SAM" id="Phobius"/>
    </source>
</evidence>
<dbReference type="EMBL" id="FZOQ01000008">
    <property type="protein sequence ID" value="SNS54619.1"/>
    <property type="molecule type" value="Genomic_DNA"/>
</dbReference>
<evidence type="ECO:0000313" key="2">
    <source>
        <dbReference type="EMBL" id="SNS54619.1"/>
    </source>
</evidence>
<keyword evidence="1" id="KW-0812">Transmembrane</keyword>
<dbReference type="AlphaFoldDB" id="A0A239FCH8"/>
<evidence type="ECO:0000313" key="3">
    <source>
        <dbReference type="Proteomes" id="UP000198432"/>
    </source>
</evidence>
<keyword evidence="3" id="KW-1185">Reference proteome</keyword>